<gene>
    <name evidence="5" type="ORF">ACJMK2_007412</name>
</gene>
<dbReference type="Proteomes" id="UP001634394">
    <property type="component" value="Unassembled WGS sequence"/>
</dbReference>
<feature type="compositionally biased region" description="Basic and acidic residues" evidence="2">
    <location>
        <begin position="276"/>
        <end position="298"/>
    </location>
</feature>
<dbReference type="SMART" id="SM00455">
    <property type="entry name" value="RBD"/>
    <property type="match status" value="1"/>
</dbReference>
<dbReference type="Pfam" id="PF00615">
    <property type="entry name" value="RGS"/>
    <property type="match status" value="1"/>
</dbReference>
<protein>
    <recommendedName>
        <fullName evidence="7">Regulator of G-protein signaling loco</fullName>
    </recommendedName>
</protein>
<dbReference type="Gene3D" id="1.10.196.10">
    <property type="match status" value="1"/>
</dbReference>
<evidence type="ECO:0000259" key="3">
    <source>
        <dbReference type="PROSITE" id="PS50132"/>
    </source>
</evidence>
<feature type="region of interest" description="Disordered" evidence="2">
    <location>
        <begin position="224"/>
        <end position="298"/>
    </location>
</feature>
<keyword evidence="6" id="KW-1185">Reference proteome</keyword>
<feature type="domain" description="RGS" evidence="3">
    <location>
        <begin position="97"/>
        <end position="213"/>
    </location>
</feature>
<organism evidence="5 6">
    <name type="scientific">Sinanodonta woodiana</name>
    <name type="common">Chinese pond mussel</name>
    <name type="synonym">Anodonta woodiana</name>
    <dbReference type="NCBI Taxonomy" id="1069815"/>
    <lineage>
        <taxon>Eukaryota</taxon>
        <taxon>Metazoa</taxon>
        <taxon>Spiralia</taxon>
        <taxon>Lophotrochozoa</taxon>
        <taxon>Mollusca</taxon>
        <taxon>Bivalvia</taxon>
        <taxon>Autobranchia</taxon>
        <taxon>Heteroconchia</taxon>
        <taxon>Palaeoheterodonta</taxon>
        <taxon>Unionida</taxon>
        <taxon>Unionoidea</taxon>
        <taxon>Unionidae</taxon>
        <taxon>Unioninae</taxon>
        <taxon>Sinanodonta</taxon>
    </lineage>
</organism>
<dbReference type="InterPro" id="IPR016137">
    <property type="entry name" value="RGS"/>
</dbReference>
<comment type="caution">
    <text evidence="5">The sequence shown here is derived from an EMBL/GenBank/DDBJ whole genome shotgun (WGS) entry which is preliminary data.</text>
</comment>
<dbReference type="InterPro" id="IPR003116">
    <property type="entry name" value="RBD_dom"/>
</dbReference>
<name>A0ABD3VJK5_SINWO</name>
<evidence type="ECO:0000313" key="6">
    <source>
        <dbReference type="Proteomes" id="UP001634394"/>
    </source>
</evidence>
<dbReference type="PRINTS" id="PR01301">
    <property type="entry name" value="RGSPROTEIN"/>
</dbReference>
<dbReference type="GO" id="GO:0005096">
    <property type="term" value="F:GTPase activator activity"/>
    <property type="evidence" value="ECO:0007669"/>
    <property type="project" value="UniProtKB-KW"/>
</dbReference>
<evidence type="ECO:0000259" key="4">
    <source>
        <dbReference type="PROSITE" id="PS50898"/>
    </source>
</evidence>
<dbReference type="Gene3D" id="3.10.20.90">
    <property type="entry name" value="Phosphatidylinositol 3-kinase Catalytic Subunit, Chain A, domain 1"/>
    <property type="match status" value="1"/>
</dbReference>
<dbReference type="InterPro" id="IPR036305">
    <property type="entry name" value="RGS_sf"/>
</dbReference>
<reference evidence="5 6" key="1">
    <citation type="submission" date="2024-11" db="EMBL/GenBank/DDBJ databases">
        <title>Chromosome-level genome assembly of the freshwater bivalve Anodonta woodiana.</title>
        <authorList>
            <person name="Chen X."/>
        </authorList>
    </citation>
    <scope>NUCLEOTIDE SEQUENCE [LARGE SCALE GENOMIC DNA]</scope>
    <source>
        <strain evidence="5">MN2024</strain>
        <tissue evidence="5">Gills</tissue>
    </source>
</reference>
<accession>A0ABD3VJK5</accession>
<dbReference type="AlphaFoldDB" id="A0ABD3VJK5"/>
<evidence type="ECO:0008006" key="7">
    <source>
        <dbReference type="Google" id="ProtNLM"/>
    </source>
</evidence>
<dbReference type="PROSITE" id="PS50132">
    <property type="entry name" value="RGS"/>
    <property type="match status" value="1"/>
</dbReference>
<keyword evidence="1" id="KW-0343">GTPase activation</keyword>
<dbReference type="InterPro" id="IPR044926">
    <property type="entry name" value="RGS_subdomain_2"/>
</dbReference>
<dbReference type="InterPro" id="IPR029071">
    <property type="entry name" value="Ubiquitin-like_domsf"/>
</dbReference>
<feature type="domain" description="RBD" evidence="4">
    <location>
        <begin position="313"/>
        <end position="383"/>
    </location>
</feature>
<dbReference type="Pfam" id="PF02196">
    <property type="entry name" value="RBD"/>
    <property type="match status" value="1"/>
</dbReference>
<feature type="compositionally biased region" description="Basic residues" evidence="2">
    <location>
        <begin position="254"/>
        <end position="271"/>
    </location>
</feature>
<evidence type="ECO:0000313" key="5">
    <source>
        <dbReference type="EMBL" id="KAL3861376.1"/>
    </source>
</evidence>
<dbReference type="PANTHER" id="PTHR45945:SF3">
    <property type="entry name" value="REGULATOR OF G-PROTEIN SIGNALING LOCO"/>
    <property type="match status" value="1"/>
</dbReference>
<dbReference type="EMBL" id="JBJQND010000011">
    <property type="protein sequence ID" value="KAL3861376.1"/>
    <property type="molecule type" value="Genomic_DNA"/>
</dbReference>
<dbReference type="InterPro" id="IPR024066">
    <property type="entry name" value="RGS_subdom1/3"/>
</dbReference>
<dbReference type="SMART" id="SM00315">
    <property type="entry name" value="RGS"/>
    <property type="match status" value="1"/>
</dbReference>
<evidence type="ECO:0000256" key="2">
    <source>
        <dbReference type="SAM" id="MobiDB-lite"/>
    </source>
</evidence>
<dbReference type="Gene3D" id="1.10.167.10">
    <property type="entry name" value="Regulator of G-protein Signalling 4, domain 2"/>
    <property type="match status" value="1"/>
</dbReference>
<dbReference type="SUPFAM" id="SSF48097">
    <property type="entry name" value="Regulator of G-protein signaling, RGS"/>
    <property type="match status" value="1"/>
</dbReference>
<dbReference type="PANTHER" id="PTHR45945">
    <property type="entry name" value="REGULATOR OF G-PROTEIN SIGNALING LOCO"/>
    <property type="match status" value="1"/>
</dbReference>
<evidence type="ECO:0000256" key="1">
    <source>
        <dbReference type="ARBA" id="ARBA00022468"/>
    </source>
</evidence>
<feature type="compositionally biased region" description="Basic and acidic residues" evidence="2">
    <location>
        <begin position="224"/>
        <end position="253"/>
    </location>
</feature>
<dbReference type="PROSITE" id="PS50898">
    <property type="entry name" value="RBD"/>
    <property type="match status" value="1"/>
</dbReference>
<dbReference type="FunFam" id="1.10.167.10:FF:000001">
    <property type="entry name" value="Putative regulator of g-protein signaling 12"/>
    <property type="match status" value="1"/>
</dbReference>
<dbReference type="CDD" id="cd17067">
    <property type="entry name" value="RBD2_RGS12_like"/>
    <property type="match status" value="1"/>
</dbReference>
<sequence>MFPDGQIEDYGHMDNKFHHKSTYIQNMTLELMSPPKHCKRSDQNQKRHSLDILHQSLDEIDTDSFSNQLSALNSINIINHVQEEEEKVGQVAGWAVNFDKLLQDISGLCLFTEFLKKEFSEENIIFWTTVEKYKEITNQEKRNVQAKEIFNKHLSVQASEPVNIDSVARQQADSQLDIPTPQIFDVAQHQIYRLMKQDSYTRFLKSELYKTCLLKELKGKPLDFSREENRNGKETDEKEKMFKKIKENENQDKGKRRRSLLPWRQKSRKNTTKSSSDSEAKNPTEKNKDKESLNLSKDDPMFGSKKTIIKKQVLFWIDLPNKKSIDVKVKPTRMIRVVLKPILHKYGLRMDNTEIYLADHAFLLDLEAPVSSLDNQRVVVVPNHDSPGYQRRRSSLFMFFEKRIHRNGNKRSSVDKDAIKGHICIAEEQSQKTPK</sequence>
<dbReference type="InterPro" id="IPR046995">
    <property type="entry name" value="RGS10/12/14-like"/>
</dbReference>
<dbReference type="SUPFAM" id="SSF54236">
    <property type="entry name" value="Ubiquitin-like"/>
    <property type="match status" value="1"/>
</dbReference>
<proteinExistence type="predicted"/>